<evidence type="ECO:0000256" key="1">
    <source>
        <dbReference type="ARBA" id="ARBA00006295"/>
    </source>
</evidence>
<protein>
    <submittedName>
        <fullName evidence="4">ParB family chromosome partitioning protein</fullName>
    </submittedName>
</protein>
<accession>A0ABV2J4T2</accession>
<dbReference type="Proteomes" id="UP001549047">
    <property type="component" value="Unassembled WGS sequence"/>
</dbReference>
<gene>
    <name evidence="4" type="ORF">ABID16_004107</name>
</gene>
<evidence type="ECO:0000313" key="4">
    <source>
        <dbReference type="EMBL" id="MET3615760.1"/>
    </source>
</evidence>
<dbReference type="InterPro" id="IPR050336">
    <property type="entry name" value="Chromosome_partition/occlusion"/>
</dbReference>
<dbReference type="Pfam" id="PF02195">
    <property type="entry name" value="ParB_N"/>
    <property type="match status" value="1"/>
</dbReference>
<dbReference type="InterPro" id="IPR011111">
    <property type="entry name" value="Plasmid_RepB"/>
</dbReference>
<dbReference type="InterPro" id="IPR036086">
    <property type="entry name" value="ParB/Sulfiredoxin_sf"/>
</dbReference>
<sequence length="350" mass="38247">MSRKDSKGMFANVLGKLGEGAADSPPSTGAGTPSATTAPKPLASPHLMKVAAGVRQIQERGELIDKLMKEGGQVVELDPDAVLPSALADRFEGAYDDTAISELVISMADRGQIVPGLVRPAPGEPQRYQIVYGRRRLAAAKKLGLKFKAVVRELSDEQAVIYQGEENTARNDLTYIEKCAFALTMEKAGYSRNTIAASLSTGKSHISEMIRLASTLPDKLVRTIGPAPEIGRRRWIELMEKWITHQHSHVMVQEVLDFAGKNMTSEERFALAMSSMFVKALKPAPKDPGPLEVVSRGIKLADVAYGKAGGRMVFSKSVPADFVAYLAERMEELHDAYHKDASRRNEQKRS</sequence>
<dbReference type="SUPFAM" id="SSF109709">
    <property type="entry name" value="KorB DNA-binding domain-like"/>
    <property type="match status" value="1"/>
</dbReference>
<dbReference type="InterPro" id="IPR003115">
    <property type="entry name" value="ParB_N"/>
</dbReference>
<dbReference type="Gene3D" id="1.10.10.2830">
    <property type="match status" value="1"/>
</dbReference>
<dbReference type="InterPro" id="IPR037972">
    <property type="entry name" value="RepB_N"/>
</dbReference>
<dbReference type="NCBIfam" id="TIGR03454">
    <property type="entry name" value="partition_RepB"/>
    <property type="match status" value="1"/>
</dbReference>
<feature type="domain" description="ParB-like N-terminal" evidence="3">
    <location>
        <begin position="75"/>
        <end position="168"/>
    </location>
</feature>
<dbReference type="PANTHER" id="PTHR33375:SF1">
    <property type="entry name" value="CHROMOSOME-PARTITIONING PROTEIN PARB-RELATED"/>
    <property type="match status" value="1"/>
</dbReference>
<organism evidence="4 5">
    <name type="scientific">Rhizobium aquaticum</name>
    <dbReference type="NCBI Taxonomy" id="1549636"/>
    <lineage>
        <taxon>Bacteria</taxon>
        <taxon>Pseudomonadati</taxon>
        <taxon>Pseudomonadota</taxon>
        <taxon>Alphaproteobacteria</taxon>
        <taxon>Hyphomicrobiales</taxon>
        <taxon>Rhizobiaceae</taxon>
        <taxon>Rhizobium/Agrobacterium group</taxon>
        <taxon>Rhizobium</taxon>
    </lineage>
</organism>
<proteinExistence type="inferred from homology"/>
<comment type="similarity">
    <text evidence="1">Belongs to the ParB family.</text>
</comment>
<dbReference type="EMBL" id="JBEPMB010000009">
    <property type="protein sequence ID" value="MET3615760.1"/>
    <property type="molecule type" value="Genomic_DNA"/>
</dbReference>
<reference evidence="4 5" key="1">
    <citation type="submission" date="2024-06" db="EMBL/GenBank/DDBJ databases">
        <title>Genomic Encyclopedia of Type Strains, Phase IV (KMG-IV): sequencing the most valuable type-strain genomes for metagenomic binning, comparative biology and taxonomic classification.</title>
        <authorList>
            <person name="Goeker M."/>
        </authorList>
    </citation>
    <scope>NUCLEOTIDE SEQUENCE [LARGE SCALE GENOMIC DNA]</scope>
    <source>
        <strain evidence="4 5">DSM 29780</strain>
    </source>
</reference>
<dbReference type="InterPro" id="IPR004437">
    <property type="entry name" value="ParB/RepB/Spo0J"/>
</dbReference>
<keyword evidence="5" id="KW-1185">Reference proteome</keyword>
<dbReference type="Gene3D" id="3.90.1530.30">
    <property type="match status" value="1"/>
</dbReference>
<dbReference type="Pfam" id="PF07506">
    <property type="entry name" value="RepB"/>
    <property type="match status" value="1"/>
</dbReference>
<feature type="compositionally biased region" description="Low complexity" evidence="2">
    <location>
        <begin position="24"/>
        <end position="39"/>
    </location>
</feature>
<dbReference type="InterPro" id="IPR017819">
    <property type="entry name" value="Plasmid_partition_RepB"/>
</dbReference>
<dbReference type="RefSeq" id="WP_354558228.1">
    <property type="nucleotide sequence ID" value="NZ_JBEPMB010000009.1"/>
</dbReference>
<evidence type="ECO:0000256" key="2">
    <source>
        <dbReference type="SAM" id="MobiDB-lite"/>
    </source>
</evidence>
<evidence type="ECO:0000313" key="5">
    <source>
        <dbReference type="Proteomes" id="UP001549047"/>
    </source>
</evidence>
<dbReference type="SMART" id="SM00470">
    <property type="entry name" value="ParB"/>
    <property type="match status" value="1"/>
</dbReference>
<evidence type="ECO:0000259" key="3">
    <source>
        <dbReference type="SMART" id="SM00470"/>
    </source>
</evidence>
<comment type="caution">
    <text evidence="4">The sequence shown here is derived from an EMBL/GenBank/DDBJ whole genome shotgun (WGS) entry which is preliminary data.</text>
</comment>
<dbReference type="PANTHER" id="PTHR33375">
    <property type="entry name" value="CHROMOSOME-PARTITIONING PROTEIN PARB-RELATED"/>
    <property type="match status" value="1"/>
</dbReference>
<dbReference type="SUPFAM" id="SSF110849">
    <property type="entry name" value="ParB/Sulfiredoxin"/>
    <property type="match status" value="1"/>
</dbReference>
<feature type="region of interest" description="Disordered" evidence="2">
    <location>
        <begin position="14"/>
        <end position="44"/>
    </location>
</feature>
<dbReference type="NCBIfam" id="TIGR00180">
    <property type="entry name" value="parB_part"/>
    <property type="match status" value="1"/>
</dbReference>
<name>A0ABV2J4T2_9HYPH</name>
<dbReference type="CDD" id="cd16405">
    <property type="entry name" value="RepB_like_N"/>
    <property type="match status" value="1"/>
</dbReference>